<keyword evidence="1" id="KW-1133">Transmembrane helix</keyword>
<dbReference type="Pfam" id="PF11449">
    <property type="entry name" value="ArsP_2"/>
    <property type="match status" value="1"/>
</dbReference>
<feature type="transmembrane region" description="Helical" evidence="1">
    <location>
        <begin position="12"/>
        <end position="29"/>
    </location>
</feature>
<sequence>MFEVIEDTLIDGVKLVPFLFITYLFMEILEHKMNNNLKEKIAKAGKTGPVWGGILGVIPQCGFSTAAASLYSGGIITVGTLIAVFMSTSDEMLPILISREVSVTTILRILGTKVVIAVISGLVAEYFYIKIFMKKEREPDIHIVCEEEHCRCEDGSFISAVKHTVKIAIYIILISFVLNLITHFWGIENIKGLFSAMPMLEQFLSALVGLIPNCASSVVITEFYLDGVISAGAMMAGLLVNAGVGMLVLFRLNRHIKQNLSIVGVMYILGVFWGVFIQIFGITF</sequence>
<evidence type="ECO:0000313" key="2">
    <source>
        <dbReference type="EMBL" id="KQC86467.1"/>
    </source>
</evidence>
<name>A0AAW3JUM3_9FIRM</name>
<proteinExistence type="predicted"/>
<accession>A0AAW3JUM3</accession>
<comment type="caution">
    <text evidence="2">The sequence shown here is derived from an EMBL/GenBank/DDBJ whole genome shotgun (WGS) entry which is preliminary data.</text>
</comment>
<evidence type="ECO:0008006" key="4">
    <source>
        <dbReference type="Google" id="ProtNLM"/>
    </source>
</evidence>
<dbReference type="NCBIfam" id="NF037962">
    <property type="entry name" value="arsenic_eff"/>
    <property type="match status" value="1"/>
</dbReference>
<dbReference type="EMBL" id="LLKB01000001">
    <property type="protein sequence ID" value="KQC86467.1"/>
    <property type="molecule type" value="Genomic_DNA"/>
</dbReference>
<feature type="transmembrane region" description="Helical" evidence="1">
    <location>
        <begin position="109"/>
        <end position="129"/>
    </location>
</feature>
<feature type="transmembrane region" description="Helical" evidence="1">
    <location>
        <begin position="262"/>
        <end position="282"/>
    </location>
</feature>
<dbReference type="RefSeq" id="WP_055942004.1">
    <property type="nucleotide sequence ID" value="NZ_JAQDCV010000001.1"/>
</dbReference>
<feature type="transmembrane region" description="Helical" evidence="1">
    <location>
        <begin position="199"/>
        <end position="221"/>
    </location>
</feature>
<gene>
    <name evidence="2" type="ORF">APZ18_04585</name>
</gene>
<evidence type="ECO:0000313" key="3">
    <source>
        <dbReference type="Proteomes" id="UP000050833"/>
    </source>
</evidence>
<keyword evidence="1" id="KW-0812">Transmembrane</keyword>
<keyword evidence="1" id="KW-0472">Membrane</keyword>
<feature type="transmembrane region" description="Helical" evidence="1">
    <location>
        <begin position="227"/>
        <end position="250"/>
    </location>
</feature>
<reference evidence="2 3" key="1">
    <citation type="submission" date="2015-10" db="EMBL/GenBank/DDBJ databases">
        <title>Butyribacter intestini gen. nov., sp. nov., a butyric acid-producing bacterium of the family Lachnospiraceae isolated from the human faeces.</title>
        <authorList>
            <person name="Zou Y."/>
            <person name="Xue W."/>
            <person name="Luo G."/>
            <person name="Lv M."/>
        </authorList>
    </citation>
    <scope>NUCLEOTIDE SEQUENCE [LARGE SCALE GENOMIC DNA]</scope>
    <source>
        <strain evidence="2 3">TF01-11</strain>
    </source>
</reference>
<dbReference type="InterPro" id="IPR021552">
    <property type="entry name" value="ArsP_2"/>
</dbReference>
<dbReference type="AlphaFoldDB" id="A0AAW3JUM3"/>
<keyword evidence="3" id="KW-1185">Reference proteome</keyword>
<feature type="transmembrane region" description="Helical" evidence="1">
    <location>
        <begin position="167"/>
        <end position="187"/>
    </location>
</feature>
<protein>
    <recommendedName>
        <fullName evidence="4">Permease</fullName>
    </recommendedName>
</protein>
<evidence type="ECO:0000256" key="1">
    <source>
        <dbReference type="SAM" id="Phobius"/>
    </source>
</evidence>
<dbReference type="Proteomes" id="UP000050833">
    <property type="component" value="Unassembled WGS sequence"/>
</dbReference>
<organism evidence="2 3">
    <name type="scientific">Butyribacter intestini</name>
    <dbReference type="NCBI Taxonomy" id="1703332"/>
    <lineage>
        <taxon>Bacteria</taxon>
        <taxon>Bacillati</taxon>
        <taxon>Bacillota</taxon>
        <taxon>Clostridia</taxon>
        <taxon>Lachnospirales</taxon>
        <taxon>Lachnospiraceae</taxon>
        <taxon>Butyribacter</taxon>
    </lineage>
</organism>